<dbReference type="AlphaFoldDB" id="A0A382ISH6"/>
<protein>
    <recommendedName>
        <fullName evidence="3">AB hydrolase-1 domain-containing protein</fullName>
    </recommendedName>
</protein>
<sequence>MKAEPFAIETESSGQLTGLRWGSSTDTPVLALHGWMDNAASFSPLAAFLPGVQLLALDLPGHGASDHRPQGARYHLIDYVPAVLEAADALGLASMLIMGHSLGGAIAGLAAVAAPERVRAMVLIEGLGPLSEPEEKLPGRLRDSVAGYAKVREKASPVYPDLET</sequence>
<dbReference type="GO" id="GO:0016020">
    <property type="term" value="C:membrane"/>
    <property type="evidence" value="ECO:0007669"/>
    <property type="project" value="TreeGrafter"/>
</dbReference>
<evidence type="ECO:0000256" key="2">
    <source>
        <dbReference type="ARBA" id="ARBA00022801"/>
    </source>
</evidence>
<dbReference type="InterPro" id="IPR050266">
    <property type="entry name" value="AB_hydrolase_sf"/>
</dbReference>
<gene>
    <name evidence="4" type="ORF">METZ01_LOCUS254677</name>
</gene>
<name>A0A382ISH6_9ZZZZ</name>
<evidence type="ECO:0000259" key="3">
    <source>
        <dbReference type="Pfam" id="PF00561"/>
    </source>
</evidence>
<proteinExistence type="inferred from homology"/>
<feature type="non-terminal residue" evidence="4">
    <location>
        <position position="164"/>
    </location>
</feature>
<feature type="domain" description="AB hydrolase-1" evidence="3">
    <location>
        <begin position="28"/>
        <end position="148"/>
    </location>
</feature>
<dbReference type="PANTHER" id="PTHR43798">
    <property type="entry name" value="MONOACYLGLYCEROL LIPASE"/>
    <property type="match status" value="1"/>
</dbReference>
<comment type="similarity">
    <text evidence="1">Belongs to the AB hydrolase superfamily.</text>
</comment>
<organism evidence="4">
    <name type="scientific">marine metagenome</name>
    <dbReference type="NCBI Taxonomy" id="408172"/>
    <lineage>
        <taxon>unclassified sequences</taxon>
        <taxon>metagenomes</taxon>
        <taxon>ecological metagenomes</taxon>
    </lineage>
</organism>
<dbReference type="PANTHER" id="PTHR43798:SF14">
    <property type="entry name" value="SERINE HYDROLASE-LIKE PROTEIN DDB_G0286239"/>
    <property type="match status" value="1"/>
</dbReference>
<accession>A0A382ISH6</accession>
<dbReference type="PRINTS" id="PR00111">
    <property type="entry name" value="ABHYDROLASE"/>
</dbReference>
<keyword evidence="2" id="KW-0378">Hydrolase</keyword>
<dbReference type="Pfam" id="PF00561">
    <property type="entry name" value="Abhydrolase_1"/>
    <property type="match status" value="1"/>
</dbReference>
<dbReference type="GO" id="GO:0016787">
    <property type="term" value="F:hydrolase activity"/>
    <property type="evidence" value="ECO:0007669"/>
    <property type="project" value="UniProtKB-KW"/>
</dbReference>
<evidence type="ECO:0000256" key="1">
    <source>
        <dbReference type="ARBA" id="ARBA00008645"/>
    </source>
</evidence>
<reference evidence="4" key="1">
    <citation type="submission" date="2018-05" db="EMBL/GenBank/DDBJ databases">
        <authorList>
            <person name="Lanie J.A."/>
            <person name="Ng W.-L."/>
            <person name="Kazmierczak K.M."/>
            <person name="Andrzejewski T.M."/>
            <person name="Davidsen T.M."/>
            <person name="Wayne K.J."/>
            <person name="Tettelin H."/>
            <person name="Glass J.I."/>
            <person name="Rusch D."/>
            <person name="Podicherti R."/>
            <person name="Tsui H.-C.T."/>
            <person name="Winkler M.E."/>
        </authorList>
    </citation>
    <scope>NUCLEOTIDE SEQUENCE</scope>
</reference>
<dbReference type="SUPFAM" id="SSF53474">
    <property type="entry name" value="alpha/beta-Hydrolases"/>
    <property type="match status" value="1"/>
</dbReference>
<dbReference type="Gene3D" id="3.40.50.1820">
    <property type="entry name" value="alpha/beta hydrolase"/>
    <property type="match status" value="1"/>
</dbReference>
<evidence type="ECO:0000313" key="4">
    <source>
        <dbReference type="EMBL" id="SVC01823.1"/>
    </source>
</evidence>
<dbReference type="InterPro" id="IPR000073">
    <property type="entry name" value="AB_hydrolase_1"/>
</dbReference>
<dbReference type="InterPro" id="IPR029058">
    <property type="entry name" value="AB_hydrolase_fold"/>
</dbReference>
<dbReference type="EMBL" id="UINC01068876">
    <property type="protein sequence ID" value="SVC01823.1"/>
    <property type="molecule type" value="Genomic_DNA"/>
</dbReference>